<dbReference type="PANTHER" id="PTHR47183">
    <property type="entry name" value="GLUCOSE-1-PHOSPHATE CYTIDYLYLTRANSFERASE-RELATED"/>
    <property type="match status" value="1"/>
</dbReference>
<dbReference type="InterPro" id="IPR029044">
    <property type="entry name" value="Nucleotide-diphossugar_trans"/>
</dbReference>
<keyword evidence="2" id="KW-0548">Nucleotidyltransferase</keyword>
<evidence type="ECO:0000313" key="3">
    <source>
        <dbReference type="Proteomes" id="UP000003856"/>
    </source>
</evidence>
<gene>
    <name evidence="2" type="ORF">AcdelDRAFT_0539</name>
</gene>
<dbReference type="OrthoDB" id="9788272at2"/>
<dbReference type="AlphaFoldDB" id="C5T0V9"/>
<keyword evidence="3" id="KW-1185">Reference proteome</keyword>
<dbReference type="PATRIC" id="fig|573060.9.peg.4697"/>
<sequence>MKVVLFCGGMGTRMREFSETIPKPLVHVGHRPIIWHLMRHFAYFGHKDFILCLGYKGEMIREFFLNYKPHMSEDFRLEQGVPKLRSNVTDVRDWNIEFVDTGLRRNIAERLVAVRHLLRGEEVFLANYSDQLCDIDLEQYIGLAKAQQKIASFVSVRPAGSYHTVVTESDGMVRYIGPWADAELWINGGYMVLRREIFEHIEPGEELVEAPFQRLIAQKQLFSYRHQGFWKAMDTYKDKLSFDEDYESGCRPWELWSRG</sequence>
<accession>C5T0V9</accession>
<organism evidence="2 3">
    <name type="scientific">Acidovorax delafieldii 2AN</name>
    <dbReference type="NCBI Taxonomy" id="573060"/>
    <lineage>
        <taxon>Bacteria</taxon>
        <taxon>Pseudomonadati</taxon>
        <taxon>Pseudomonadota</taxon>
        <taxon>Betaproteobacteria</taxon>
        <taxon>Burkholderiales</taxon>
        <taxon>Comamonadaceae</taxon>
        <taxon>Acidovorax</taxon>
    </lineage>
</organism>
<protein>
    <submittedName>
        <fullName evidence="2">Putative glucose-1-phosphate cytidylyltransferase</fullName>
    </submittedName>
</protein>
<dbReference type="RefSeq" id="WP_005793196.1">
    <property type="nucleotide sequence ID" value="NZ_ACQT01000007.1"/>
</dbReference>
<dbReference type="InterPro" id="IPR005835">
    <property type="entry name" value="NTP_transferase_dom"/>
</dbReference>
<comment type="caution">
    <text evidence="2">The sequence shown here is derived from an EMBL/GenBank/DDBJ whole genome shotgun (WGS) entry which is preliminary data.</text>
</comment>
<dbReference type="Proteomes" id="UP000003856">
    <property type="component" value="Unassembled WGS sequence"/>
</dbReference>
<dbReference type="SUPFAM" id="SSF53448">
    <property type="entry name" value="Nucleotide-diphospho-sugar transferases"/>
    <property type="match status" value="1"/>
</dbReference>
<name>C5T0V9_ACIDE</name>
<evidence type="ECO:0000313" key="2">
    <source>
        <dbReference type="EMBL" id="EER61917.1"/>
    </source>
</evidence>
<dbReference type="Pfam" id="PF00483">
    <property type="entry name" value="NTP_transferase"/>
    <property type="match status" value="1"/>
</dbReference>
<keyword evidence="2" id="KW-0808">Transferase</keyword>
<evidence type="ECO:0000259" key="1">
    <source>
        <dbReference type="Pfam" id="PF00483"/>
    </source>
</evidence>
<reference evidence="2 3" key="1">
    <citation type="submission" date="2009-05" db="EMBL/GenBank/DDBJ databases">
        <title>The draft genome of Acidovorax delafieldii 2AN.</title>
        <authorList>
            <consortium name="US DOE Joint Genome Institute (JGI-PGF)"/>
            <person name="Lucas S."/>
            <person name="Copeland A."/>
            <person name="Lapidus A."/>
            <person name="Glavina del Rio T."/>
            <person name="Tice H."/>
            <person name="Bruce D."/>
            <person name="Goodwin L."/>
            <person name="Pitluck S."/>
            <person name="Larimer F."/>
            <person name="Land M.L."/>
            <person name="Hauser L."/>
            <person name="Shelobolina E.S."/>
            <person name="Picardal F."/>
            <person name="Roden E."/>
            <person name="Emerson D."/>
        </authorList>
    </citation>
    <scope>NUCLEOTIDE SEQUENCE [LARGE SCALE GENOMIC DNA]</scope>
    <source>
        <strain evidence="2 3">2AN</strain>
    </source>
</reference>
<dbReference type="Gene3D" id="3.90.550.10">
    <property type="entry name" value="Spore Coat Polysaccharide Biosynthesis Protein SpsA, Chain A"/>
    <property type="match status" value="1"/>
</dbReference>
<feature type="domain" description="Nucleotidyl transferase" evidence="1">
    <location>
        <begin position="3"/>
        <end position="201"/>
    </location>
</feature>
<dbReference type="PANTHER" id="PTHR47183:SF3">
    <property type="entry name" value="TRANSFERASE"/>
    <property type="match status" value="1"/>
</dbReference>
<proteinExistence type="predicted"/>
<dbReference type="InterPro" id="IPR013446">
    <property type="entry name" value="G1P_cyt_trans-like"/>
</dbReference>
<dbReference type="EMBL" id="ACQT01000007">
    <property type="protein sequence ID" value="EER61917.1"/>
    <property type="molecule type" value="Genomic_DNA"/>
</dbReference>
<dbReference type="GO" id="GO:0047343">
    <property type="term" value="F:glucose-1-phosphate cytidylyltransferase activity"/>
    <property type="evidence" value="ECO:0007669"/>
    <property type="project" value="InterPro"/>
</dbReference>